<evidence type="ECO:0000256" key="3">
    <source>
        <dbReference type="ARBA" id="ARBA00023004"/>
    </source>
</evidence>
<evidence type="ECO:0000313" key="8">
    <source>
        <dbReference type="Proteomes" id="UP000266313"/>
    </source>
</evidence>
<organism evidence="7 8">
    <name type="scientific">Methylocaldum marinum</name>
    <dbReference type="NCBI Taxonomy" id="1432792"/>
    <lineage>
        <taxon>Bacteria</taxon>
        <taxon>Pseudomonadati</taxon>
        <taxon>Pseudomonadota</taxon>
        <taxon>Gammaproteobacteria</taxon>
        <taxon>Methylococcales</taxon>
        <taxon>Methylococcaceae</taxon>
        <taxon>Methylocaldum</taxon>
    </lineage>
</organism>
<evidence type="ECO:0000256" key="4">
    <source>
        <dbReference type="PROSITE-ProRule" id="PRU00433"/>
    </source>
</evidence>
<keyword evidence="5" id="KW-1133">Transmembrane helix</keyword>
<dbReference type="InterPro" id="IPR036909">
    <property type="entry name" value="Cyt_c-like_dom_sf"/>
</dbReference>
<evidence type="ECO:0000256" key="1">
    <source>
        <dbReference type="ARBA" id="ARBA00022617"/>
    </source>
</evidence>
<evidence type="ECO:0000313" key="7">
    <source>
        <dbReference type="EMBL" id="BBA33988.1"/>
    </source>
</evidence>
<keyword evidence="5" id="KW-0812">Transmembrane</keyword>
<keyword evidence="3 4" id="KW-0408">Iron</keyword>
<evidence type="ECO:0000256" key="5">
    <source>
        <dbReference type="SAM" id="Phobius"/>
    </source>
</evidence>
<proteinExistence type="predicted"/>
<dbReference type="EMBL" id="AP017928">
    <property type="protein sequence ID" value="BBA33988.1"/>
    <property type="molecule type" value="Genomic_DNA"/>
</dbReference>
<dbReference type="AlphaFoldDB" id="A0A250KQU7"/>
<dbReference type="GO" id="GO:0009055">
    <property type="term" value="F:electron transfer activity"/>
    <property type="evidence" value="ECO:0007669"/>
    <property type="project" value="InterPro"/>
</dbReference>
<dbReference type="InterPro" id="IPR009056">
    <property type="entry name" value="Cyt_c-like_dom"/>
</dbReference>
<dbReference type="Pfam" id="PF13442">
    <property type="entry name" value="Cytochrome_CBB3"/>
    <property type="match status" value="1"/>
</dbReference>
<reference evidence="7 8" key="1">
    <citation type="submission" date="2016-12" db="EMBL/GenBank/DDBJ databases">
        <title>Genome sequencing of Methylocaldum marinum.</title>
        <authorList>
            <person name="Takeuchi M."/>
            <person name="Kamagata Y."/>
            <person name="Hiraoka S."/>
            <person name="Oshima K."/>
            <person name="Hattori M."/>
            <person name="Iwasaki W."/>
        </authorList>
    </citation>
    <scope>NUCLEOTIDE SEQUENCE [LARGE SCALE GENOMIC DNA]</scope>
    <source>
        <strain evidence="7 8">S8</strain>
    </source>
</reference>
<feature type="transmembrane region" description="Helical" evidence="5">
    <location>
        <begin position="7"/>
        <end position="35"/>
    </location>
</feature>
<keyword evidence="1 4" id="KW-0349">Heme</keyword>
<keyword evidence="5" id="KW-0472">Membrane</keyword>
<dbReference type="SUPFAM" id="SSF46626">
    <property type="entry name" value="Cytochrome c"/>
    <property type="match status" value="1"/>
</dbReference>
<dbReference type="GO" id="GO:0046872">
    <property type="term" value="F:metal ion binding"/>
    <property type="evidence" value="ECO:0007669"/>
    <property type="project" value="UniProtKB-KW"/>
</dbReference>
<name>A0A250KQU7_9GAMM</name>
<dbReference type="KEGG" id="mmai:sS8_2034"/>
<dbReference type="PROSITE" id="PS51007">
    <property type="entry name" value="CYTC"/>
    <property type="match status" value="1"/>
</dbReference>
<dbReference type="Proteomes" id="UP000266313">
    <property type="component" value="Chromosome"/>
</dbReference>
<dbReference type="RefSeq" id="WP_170161023.1">
    <property type="nucleotide sequence ID" value="NZ_AP017928.1"/>
</dbReference>
<keyword evidence="8" id="KW-1185">Reference proteome</keyword>
<evidence type="ECO:0000259" key="6">
    <source>
        <dbReference type="PROSITE" id="PS51007"/>
    </source>
</evidence>
<accession>A0A250KQU7</accession>
<keyword evidence="2 4" id="KW-0479">Metal-binding</keyword>
<dbReference type="Gene3D" id="1.10.760.10">
    <property type="entry name" value="Cytochrome c-like domain"/>
    <property type="match status" value="1"/>
</dbReference>
<dbReference type="GO" id="GO:0020037">
    <property type="term" value="F:heme binding"/>
    <property type="evidence" value="ECO:0007669"/>
    <property type="project" value="InterPro"/>
</dbReference>
<feature type="domain" description="Cytochrome c" evidence="6">
    <location>
        <begin position="75"/>
        <end position="161"/>
    </location>
</feature>
<gene>
    <name evidence="7" type="ORF">sS8_2034</name>
</gene>
<sequence length="178" mass="19708">MSPFRKFLIHAVITLVILGGLGIVGAAIVVVTGVYNVAAIYQHTRPVYEILDFALDRSVSARLDGIAAPPRDDPLLAERGFRIYRDKCVQCHGAPGVPPDDAGKGMLPLPNNLAQTAREKSAEYIYWVVANGIRMTGMPAWQFRLDEGDLWAVVAFVERLPAFSPREYEEWERKADGP</sequence>
<protein>
    <submittedName>
        <fullName evidence="7">Cytochrome c class I</fullName>
    </submittedName>
</protein>
<evidence type="ECO:0000256" key="2">
    <source>
        <dbReference type="ARBA" id="ARBA00022723"/>
    </source>
</evidence>